<dbReference type="SUPFAM" id="SSF54523">
    <property type="entry name" value="Pili subunits"/>
    <property type="match status" value="1"/>
</dbReference>
<evidence type="ECO:0000313" key="3">
    <source>
        <dbReference type="Proteomes" id="UP001156669"/>
    </source>
</evidence>
<keyword evidence="3" id="KW-1185">Reference proteome</keyword>
<dbReference type="Gene3D" id="3.30.700.10">
    <property type="entry name" value="Glycoprotein, Type 4 Pilin"/>
    <property type="match status" value="1"/>
</dbReference>
<dbReference type="NCBIfam" id="TIGR02532">
    <property type="entry name" value="IV_pilin_GFxxxE"/>
    <property type="match status" value="1"/>
</dbReference>
<name>A0ABQ5Y1R5_9VIBR</name>
<organism evidence="2 3">
    <name type="scientific">Vibrio hyugaensis</name>
    <dbReference type="NCBI Taxonomy" id="1534743"/>
    <lineage>
        <taxon>Bacteria</taxon>
        <taxon>Pseudomonadati</taxon>
        <taxon>Pseudomonadota</taxon>
        <taxon>Gammaproteobacteria</taxon>
        <taxon>Vibrionales</taxon>
        <taxon>Vibrionaceae</taxon>
        <taxon>Vibrio</taxon>
    </lineage>
</organism>
<reference evidence="3" key="1">
    <citation type="journal article" date="2019" name="Int. J. Syst. Evol. Microbiol.">
        <title>The Global Catalogue of Microorganisms (GCM) 10K type strain sequencing project: providing services to taxonomists for standard genome sequencing and annotation.</title>
        <authorList>
            <consortium name="The Broad Institute Genomics Platform"/>
            <consortium name="The Broad Institute Genome Sequencing Center for Infectious Disease"/>
            <person name="Wu L."/>
            <person name="Ma J."/>
        </authorList>
    </citation>
    <scope>NUCLEOTIDE SEQUENCE [LARGE SCALE GENOMIC DNA]</scope>
    <source>
        <strain evidence="3">NBRC 110633</strain>
    </source>
</reference>
<evidence type="ECO:0000256" key="1">
    <source>
        <dbReference type="SAM" id="Phobius"/>
    </source>
</evidence>
<dbReference type="Proteomes" id="UP001156669">
    <property type="component" value="Unassembled WGS sequence"/>
</dbReference>
<accession>A0ABQ5Y1R5</accession>
<dbReference type="PROSITE" id="PS00409">
    <property type="entry name" value="PROKAR_NTER_METHYL"/>
    <property type="match status" value="1"/>
</dbReference>
<dbReference type="GeneID" id="48231824"/>
<dbReference type="RefSeq" id="WP_038867769.1">
    <property type="nucleotide sequence ID" value="NZ_BBLD01000024.1"/>
</dbReference>
<dbReference type="EMBL" id="BSOE01000048">
    <property type="protein sequence ID" value="GLR04942.1"/>
    <property type="molecule type" value="Genomic_DNA"/>
</dbReference>
<feature type="transmembrane region" description="Helical" evidence="1">
    <location>
        <begin position="12"/>
        <end position="31"/>
    </location>
</feature>
<dbReference type="InterPro" id="IPR012902">
    <property type="entry name" value="N_methyl_site"/>
</dbReference>
<gene>
    <name evidence="2" type="ORF">GCM10007906_25300</name>
</gene>
<sequence>MKRKSGFTLIELVVVIVILGILAVTAAPRFLNIQDDAREARLEGMKGAIASGLGIGFGKMAVAGLEHYRYVSNIGPDTGITPNTPAMDLPFPGCEVNGSNSCTFRYGYADADESSLSILVAELDDRHGESDWRVESDEDEITAYIYARDDGKSDATQCAIKYTPPVNQSGEYTLEILPCSK</sequence>
<protein>
    <submittedName>
        <fullName evidence="2">MSHA pilin protein MshA</fullName>
    </submittedName>
</protein>
<comment type="caution">
    <text evidence="2">The sequence shown here is derived from an EMBL/GenBank/DDBJ whole genome shotgun (WGS) entry which is preliminary data.</text>
</comment>
<evidence type="ECO:0000313" key="2">
    <source>
        <dbReference type="EMBL" id="GLR04942.1"/>
    </source>
</evidence>
<keyword evidence="1" id="KW-0472">Membrane</keyword>
<proteinExistence type="predicted"/>
<dbReference type="InterPro" id="IPR045584">
    <property type="entry name" value="Pilin-like"/>
</dbReference>
<keyword evidence="1" id="KW-0812">Transmembrane</keyword>
<dbReference type="Pfam" id="PF07963">
    <property type="entry name" value="N_methyl"/>
    <property type="match status" value="1"/>
</dbReference>
<keyword evidence="1" id="KW-1133">Transmembrane helix</keyword>